<dbReference type="InterPro" id="IPR001810">
    <property type="entry name" value="F-box_dom"/>
</dbReference>
<keyword evidence="4" id="KW-1185">Reference proteome</keyword>
<dbReference type="Proteomes" id="UP000320762">
    <property type="component" value="Unassembled WGS sequence"/>
</dbReference>
<feature type="domain" description="F-box" evidence="2">
    <location>
        <begin position="61"/>
        <end position="110"/>
    </location>
</feature>
<evidence type="ECO:0000313" key="4">
    <source>
        <dbReference type="Proteomes" id="UP000320762"/>
    </source>
</evidence>
<evidence type="ECO:0000256" key="1">
    <source>
        <dbReference type="SAM" id="MobiDB-lite"/>
    </source>
</evidence>
<proteinExistence type="predicted"/>
<organism evidence="3 4">
    <name type="scientific">Schizophyllum amplum</name>
    <dbReference type="NCBI Taxonomy" id="97359"/>
    <lineage>
        <taxon>Eukaryota</taxon>
        <taxon>Fungi</taxon>
        <taxon>Dikarya</taxon>
        <taxon>Basidiomycota</taxon>
        <taxon>Agaricomycotina</taxon>
        <taxon>Agaricomycetes</taxon>
        <taxon>Agaricomycetidae</taxon>
        <taxon>Agaricales</taxon>
        <taxon>Schizophyllaceae</taxon>
        <taxon>Schizophyllum</taxon>
    </lineage>
</organism>
<dbReference type="OrthoDB" id="2322499at2759"/>
<dbReference type="InterPro" id="IPR036047">
    <property type="entry name" value="F-box-like_dom_sf"/>
</dbReference>
<evidence type="ECO:0000259" key="2">
    <source>
        <dbReference type="PROSITE" id="PS50181"/>
    </source>
</evidence>
<dbReference type="CDD" id="cd09917">
    <property type="entry name" value="F-box_SF"/>
    <property type="match status" value="1"/>
</dbReference>
<dbReference type="PROSITE" id="PS50181">
    <property type="entry name" value="FBOX"/>
    <property type="match status" value="1"/>
</dbReference>
<feature type="region of interest" description="Disordered" evidence="1">
    <location>
        <begin position="19"/>
        <end position="54"/>
    </location>
</feature>
<dbReference type="SMART" id="SM00256">
    <property type="entry name" value="FBOX"/>
    <property type="match status" value="1"/>
</dbReference>
<dbReference type="SUPFAM" id="SSF81383">
    <property type="entry name" value="F-box domain"/>
    <property type="match status" value="1"/>
</dbReference>
<reference evidence="3 4" key="1">
    <citation type="journal article" date="2019" name="New Phytol.">
        <title>Comparative genomics reveals unique wood-decay strategies and fruiting body development in the Schizophyllaceae.</title>
        <authorList>
            <person name="Almasi E."/>
            <person name="Sahu N."/>
            <person name="Krizsan K."/>
            <person name="Balint B."/>
            <person name="Kovacs G.M."/>
            <person name="Kiss B."/>
            <person name="Cseklye J."/>
            <person name="Drula E."/>
            <person name="Henrissat B."/>
            <person name="Nagy I."/>
            <person name="Chovatia M."/>
            <person name="Adam C."/>
            <person name="LaButti K."/>
            <person name="Lipzen A."/>
            <person name="Riley R."/>
            <person name="Grigoriev I.V."/>
            <person name="Nagy L.G."/>
        </authorList>
    </citation>
    <scope>NUCLEOTIDE SEQUENCE [LARGE SCALE GENOMIC DNA]</scope>
    <source>
        <strain evidence="3 4">NL-1724</strain>
    </source>
</reference>
<dbReference type="STRING" id="97359.A0A550C9M7"/>
<accession>A0A550C9M7</accession>
<sequence length="674" mass="76897">MRTSARLAAKRQSAADINVHADFDGVNDDDENMEPSPPKRRKKGKGWESTVRKGRKRGPSLAALPSMPLDILYEIFALLQPMDLLHLSRTTKSLRAILLSRSATYAWKRSFSAVVMAPPIPDDISIPRLASLMFENYCKYCSTRTSNVCWECRVRICRSCVDEFFAEVPSTLLINAPKSIYKTLVSVLPNALTFGGGGSRVKHLRYPKETLHRYHDEYRALSENENPDALQQWIDEKKDHLKKLTEHARKCRMWQYYQEVRRQEELEELRQQRKDAILEKLTELGWGDEINQQDMDFLDNHAEGRKPQRLTEKGWLKIKDTMVDFMERVREDRIQEECFAICTRYMLMRRKYDDLARATPVRWRDPAPGAVHGAPSGTLRGVRAGAHNLLPPPGDILIHPTCRDLLLDLRTPLFGIGTVAANTLDSIPDTYVQQWRARCDAALVALACKHEAPRRVGEPDVLRLASTHFVVGAGRDVGFVGYPRVLADRRVVELGRCIAEFGNVQANLCDMEVLALTVMNCQPWSTNRVYFSMAMYERAREIVALVGGDADTETADGMDARDPWFRLEESEEAWQWRTVLYSPRPLNMFKLLGEDDARRARAQYEWRPRFEDEDAECAHCALDSEPQVFSTSALLYGHLAQEHGISIVKPTDFVLRLHSTLQLPGKVTLPAVTD</sequence>
<name>A0A550C9M7_9AGAR</name>
<dbReference type="EMBL" id="VDMD01000017">
    <property type="protein sequence ID" value="TRM61396.1"/>
    <property type="molecule type" value="Genomic_DNA"/>
</dbReference>
<evidence type="ECO:0000313" key="3">
    <source>
        <dbReference type="EMBL" id="TRM61396.1"/>
    </source>
</evidence>
<dbReference type="Pfam" id="PF00646">
    <property type="entry name" value="F-box"/>
    <property type="match status" value="1"/>
</dbReference>
<protein>
    <recommendedName>
        <fullName evidence="2">F-box domain-containing protein</fullName>
    </recommendedName>
</protein>
<comment type="caution">
    <text evidence="3">The sequence shown here is derived from an EMBL/GenBank/DDBJ whole genome shotgun (WGS) entry which is preliminary data.</text>
</comment>
<dbReference type="AlphaFoldDB" id="A0A550C9M7"/>
<gene>
    <name evidence="3" type="ORF">BD626DRAFT_631920</name>
</gene>